<evidence type="ECO:0000313" key="2">
    <source>
        <dbReference type="Proteomes" id="UP001162501"/>
    </source>
</evidence>
<name>A0ACB0E5E9_RANTA</name>
<accession>A0ACB0E5E9</accession>
<reference evidence="1" key="1">
    <citation type="submission" date="2023-05" db="EMBL/GenBank/DDBJ databases">
        <authorList>
            <consortium name="ELIXIR-Norway"/>
        </authorList>
    </citation>
    <scope>NUCLEOTIDE SEQUENCE</scope>
</reference>
<dbReference type="EMBL" id="OX596099">
    <property type="protein sequence ID" value="CAI9695594.1"/>
    <property type="molecule type" value="Genomic_DNA"/>
</dbReference>
<dbReference type="Proteomes" id="UP001162501">
    <property type="component" value="Chromosome 15"/>
</dbReference>
<evidence type="ECO:0000313" key="1">
    <source>
        <dbReference type="EMBL" id="CAI9695594.1"/>
    </source>
</evidence>
<proteinExistence type="predicted"/>
<organism evidence="1 2">
    <name type="scientific">Rangifer tarandus platyrhynchus</name>
    <name type="common">Svalbard reindeer</name>
    <dbReference type="NCBI Taxonomy" id="3082113"/>
    <lineage>
        <taxon>Eukaryota</taxon>
        <taxon>Metazoa</taxon>
        <taxon>Chordata</taxon>
        <taxon>Craniata</taxon>
        <taxon>Vertebrata</taxon>
        <taxon>Euteleostomi</taxon>
        <taxon>Mammalia</taxon>
        <taxon>Eutheria</taxon>
        <taxon>Laurasiatheria</taxon>
        <taxon>Artiodactyla</taxon>
        <taxon>Ruminantia</taxon>
        <taxon>Pecora</taxon>
        <taxon>Cervidae</taxon>
        <taxon>Odocoileinae</taxon>
        <taxon>Rangifer</taxon>
    </lineage>
</organism>
<sequence>MLALPEDSGPPVCSEGVEETPGRSWEGLCPLAPRAAQQQKPPAFEGWPRSACSLRFLFRTLSGKAIYVPSRGPTSQTPVPMPPFAHGSSPTPTLNSAPVA</sequence>
<gene>
    <name evidence="1" type="ORF">MRATA1EN3_LOCUS6807</name>
</gene>
<protein>
    <submittedName>
        <fullName evidence="1">Uncharacterized protein</fullName>
    </submittedName>
</protein>